<evidence type="ECO:0000256" key="1">
    <source>
        <dbReference type="SAM" id="Coils"/>
    </source>
</evidence>
<keyword evidence="6" id="KW-1185">Reference proteome</keyword>
<feature type="region of interest" description="Disordered" evidence="2">
    <location>
        <begin position="1"/>
        <end position="33"/>
    </location>
</feature>
<feature type="region of interest" description="Disordered" evidence="2">
    <location>
        <begin position="755"/>
        <end position="774"/>
    </location>
</feature>
<dbReference type="Proteomes" id="UP001152797">
    <property type="component" value="Unassembled WGS sequence"/>
</dbReference>
<evidence type="ECO:0000256" key="2">
    <source>
        <dbReference type="SAM" id="MobiDB-lite"/>
    </source>
</evidence>
<protein>
    <submittedName>
        <fullName evidence="5">Phosphatidylinositol N-acetylglucosaminyltransferase (GlcNAc-PI synthesi s protein)</fullName>
    </submittedName>
</protein>
<organism evidence="3">
    <name type="scientific">Cladocopium goreaui</name>
    <dbReference type="NCBI Taxonomy" id="2562237"/>
    <lineage>
        <taxon>Eukaryota</taxon>
        <taxon>Sar</taxon>
        <taxon>Alveolata</taxon>
        <taxon>Dinophyceae</taxon>
        <taxon>Suessiales</taxon>
        <taxon>Symbiodiniaceae</taxon>
        <taxon>Cladocopium</taxon>
    </lineage>
</organism>
<evidence type="ECO:0000313" key="3">
    <source>
        <dbReference type="EMBL" id="CAI3984016.1"/>
    </source>
</evidence>
<sequence>SATNLQPASSRPVRQEQAQSRRARVRKRRRSDLEVEEPLHFDLPRRLTKQESAEVREEISSALASLKIEAAAIPQRAEDIDPAELRLRTKVELLCNLRIDAGPVEVAQVLRLLIESYETAERDAKERGATISEEFFRLAQQEEGLGLAAVLRRAAVLRQCLAPEALACGIRLALALRSQAMQLASVMLEALSQQVADLDLSELTAVLAAANKVGGLPAASQLLESLLEQLAEQSPLDLKEEDLYGTLEVLGGHVGEVDPATLEDFIESLRFFWPLCTSQTLIKALLALGQANALDVGTCRLLLQQLEARSEFLGRSDREALLLLLALHKSSFDRSTAVLGLPHPLYDEAAKRLIKDLSRDACGKISSGPIESLSRPVLALAELKVLDRRALHALTERLVSGRLLSLSPSAFVSLVYAHRLVRGPVPLEKLRMPLCLAFGALLHAMTAKQVASCIESLKAYCYKAYRHVFTAAYERLARALEAQAEGLGYDPFALLTPAEVAMAIRSFPELKFEECHLLLRMLNALDSAPQLLIAGSAAGTELLPAQEVVQSSLLGRMTMAELVDVFEAFGAQGLASCDSVAQAIVHRYGANGGRISRRNAARAIRVMAQLRLARPELLDLLLAELNGWQVSDPNGSELRPRPALTVLWSLSALELLPRTAQLVDWFLEFLCREAVAGYVLGTKAQAVELFESLGAAQSSLPQLTTRHLETLMAGHSPAAEQVLLEIGQGRELRSAQELLGMPRSKFMEQHQLLEPREAHESSLNSEDLSFEGSSPDLKGRSLLDELALRWELHRSQQGRAIPKSKQLMGLVLAGLNAAPLLRATPHPLSTMAQEELRGSGGFEQQWPVGCYDVDWGHPFFWIGILVLRDQDFLYDATATAHGTELHGAARLRLRLLSEERWWLILLRASAVDTWIVPKDPQLFNRQLQARVARANKLYPLERRPLQRKMRDLDNEADKLRQLFMKQLQQQLDFIFPDALVGVDCSFGLAKSQTPWLGPSLSWMG</sequence>
<dbReference type="EMBL" id="CAMXCT020000854">
    <property type="protein sequence ID" value="CAL1137391.1"/>
    <property type="molecule type" value="Genomic_DNA"/>
</dbReference>
<dbReference type="AlphaFoldDB" id="A0A9P1C2U5"/>
<proteinExistence type="predicted"/>
<keyword evidence="1" id="KW-0175">Coiled coil</keyword>
<dbReference type="EMBL" id="CAMXCT010000854">
    <property type="protein sequence ID" value="CAI3984016.1"/>
    <property type="molecule type" value="Genomic_DNA"/>
</dbReference>
<dbReference type="GO" id="GO:0016757">
    <property type="term" value="F:glycosyltransferase activity"/>
    <property type="evidence" value="ECO:0007669"/>
    <property type="project" value="UniProtKB-KW"/>
</dbReference>
<evidence type="ECO:0000313" key="6">
    <source>
        <dbReference type="Proteomes" id="UP001152797"/>
    </source>
</evidence>
<comment type="caution">
    <text evidence="3">The sequence shown here is derived from an EMBL/GenBank/DDBJ whole genome shotgun (WGS) entry which is preliminary data.</text>
</comment>
<feature type="compositionally biased region" description="Basic residues" evidence="2">
    <location>
        <begin position="21"/>
        <end position="30"/>
    </location>
</feature>
<reference evidence="4" key="2">
    <citation type="submission" date="2024-04" db="EMBL/GenBank/DDBJ databases">
        <authorList>
            <person name="Chen Y."/>
            <person name="Shah S."/>
            <person name="Dougan E. K."/>
            <person name="Thang M."/>
            <person name="Chan C."/>
        </authorList>
    </citation>
    <scope>NUCLEOTIDE SEQUENCE [LARGE SCALE GENOMIC DNA]</scope>
</reference>
<feature type="coiled-coil region" evidence="1">
    <location>
        <begin position="942"/>
        <end position="969"/>
    </location>
</feature>
<name>A0A9P1C2U5_9DINO</name>
<evidence type="ECO:0000313" key="4">
    <source>
        <dbReference type="EMBL" id="CAL1137391.1"/>
    </source>
</evidence>
<feature type="non-terminal residue" evidence="3">
    <location>
        <position position="1"/>
    </location>
</feature>
<accession>A0A9P1C2U5</accession>
<dbReference type="OrthoDB" id="734129at2759"/>
<gene>
    <name evidence="3" type="ORF">C1SCF055_LOCUS11573</name>
</gene>
<dbReference type="EMBL" id="CAMXCT030000854">
    <property type="protein sequence ID" value="CAL4771328.1"/>
    <property type="molecule type" value="Genomic_DNA"/>
</dbReference>
<keyword evidence="5" id="KW-0328">Glycosyltransferase</keyword>
<evidence type="ECO:0000313" key="5">
    <source>
        <dbReference type="EMBL" id="CAL4771328.1"/>
    </source>
</evidence>
<reference evidence="3" key="1">
    <citation type="submission" date="2022-10" db="EMBL/GenBank/DDBJ databases">
        <authorList>
            <person name="Chen Y."/>
            <person name="Dougan E. K."/>
            <person name="Chan C."/>
            <person name="Rhodes N."/>
            <person name="Thang M."/>
        </authorList>
    </citation>
    <scope>NUCLEOTIDE SEQUENCE</scope>
</reference>
<keyword evidence="5" id="KW-0808">Transferase</keyword>